<accession>A0ACB9RA09</accession>
<name>A0ACB9RA09_9MYRT</name>
<protein>
    <submittedName>
        <fullName evidence="1">Uncharacterized protein</fullName>
    </submittedName>
</protein>
<gene>
    <name evidence="1" type="ORF">MLD38_013011</name>
</gene>
<evidence type="ECO:0000313" key="2">
    <source>
        <dbReference type="Proteomes" id="UP001057402"/>
    </source>
</evidence>
<proteinExistence type="predicted"/>
<keyword evidence="2" id="KW-1185">Reference proteome</keyword>
<evidence type="ECO:0000313" key="1">
    <source>
        <dbReference type="EMBL" id="KAI4375101.1"/>
    </source>
</evidence>
<dbReference type="EMBL" id="CM042883">
    <property type="protein sequence ID" value="KAI4375101.1"/>
    <property type="molecule type" value="Genomic_DNA"/>
</dbReference>
<sequence length="404" mass="46760">MATSTPTYDHVGEEPRERHLDSQIPTADALSIYLGLSFSLFLASLPKNALNLVPRFHTRIKELSLRVEQAEDQLWQMRSRRKEDSKANARVVEIFAGHRNAWQEEERRLARQAEEAEEKAAQLRGRMENLEREWREKVEELQREVAERDEVIGYLSRREEDEVGEGNEEVEEEEASVGTGEMGYGYENVEELGPESKFWAEKSSVWQDVQYQSLQTLYHTKNYMPRRESPWKIDCTTSSGFSKLKFLEQELVNLGNVISGDYSKVPTLIKKQFKRYQSLSGKIDDLCRGMQATDPCDPTLSLELRTQRQTEFLLEAFRLQQWASETGQKLMALQTEIGKGYCHVELGQQATRRSLDSMRNDFRDVQRNLEVLLARIIGDLEGTLARDGASRIRECYVSNYPFVQ</sequence>
<dbReference type="Proteomes" id="UP001057402">
    <property type="component" value="Chromosome 4"/>
</dbReference>
<organism evidence="1 2">
    <name type="scientific">Melastoma candidum</name>
    <dbReference type="NCBI Taxonomy" id="119954"/>
    <lineage>
        <taxon>Eukaryota</taxon>
        <taxon>Viridiplantae</taxon>
        <taxon>Streptophyta</taxon>
        <taxon>Embryophyta</taxon>
        <taxon>Tracheophyta</taxon>
        <taxon>Spermatophyta</taxon>
        <taxon>Magnoliopsida</taxon>
        <taxon>eudicotyledons</taxon>
        <taxon>Gunneridae</taxon>
        <taxon>Pentapetalae</taxon>
        <taxon>rosids</taxon>
        <taxon>malvids</taxon>
        <taxon>Myrtales</taxon>
        <taxon>Melastomataceae</taxon>
        <taxon>Melastomatoideae</taxon>
        <taxon>Melastomateae</taxon>
        <taxon>Melastoma</taxon>
    </lineage>
</organism>
<reference evidence="2" key="1">
    <citation type="journal article" date="2023" name="Front. Plant Sci.">
        <title>Chromosomal-level genome assembly of Melastoma candidum provides insights into trichome evolution.</title>
        <authorList>
            <person name="Zhong Y."/>
            <person name="Wu W."/>
            <person name="Sun C."/>
            <person name="Zou P."/>
            <person name="Liu Y."/>
            <person name="Dai S."/>
            <person name="Zhou R."/>
        </authorList>
    </citation>
    <scope>NUCLEOTIDE SEQUENCE [LARGE SCALE GENOMIC DNA]</scope>
</reference>
<comment type="caution">
    <text evidence="1">The sequence shown here is derived from an EMBL/GenBank/DDBJ whole genome shotgun (WGS) entry which is preliminary data.</text>
</comment>